<dbReference type="PANTHER" id="PTHR33450">
    <property type="entry name" value="EMB|CAB67623.1-RELATED"/>
    <property type="match status" value="1"/>
</dbReference>
<dbReference type="RefSeq" id="XP_020111874.1">
    <property type="nucleotide sequence ID" value="XM_020256285.1"/>
</dbReference>
<evidence type="ECO:0000313" key="3">
    <source>
        <dbReference type="Proteomes" id="UP000092600"/>
    </source>
</evidence>
<accession>A0A199UJT7</accession>
<proteinExistence type="predicted"/>
<evidence type="ECO:0000256" key="1">
    <source>
        <dbReference type="SAM" id="SignalP"/>
    </source>
</evidence>
<reference evidence="2 3" key="1">
    <citation type="journal article" date="2016" name="DNA Res.">
        <title>The draft genome of MD-2 pineapple using hybrid error correction of long reads.</title>
        <authorList>
            <person name="Redwan R.M."/>
            <person name="Saidin A."/>
            <person name="Kumar S.V."/>
        </authorList>
    </citation>
    <scope>NUCLEOTIDE SEQUENCE [LARGE SCALE GENOMIC DNA]</scope>
    <source>
        <strain evidence="3">cv. MD2</strain>
        <tissue evidence="2">Leaf</tissue>
    </source>
</reference>
<feature type="chain" id="PRO_5044554472" evidence="1">
    <location>
        <begin position="20"/>
        <end position="197"/>
    </location>
</feature>
<evidence type="ECO:0000313" key="4">
    <source>
        <dbReference type="Proteomes" id="UP000515123"/>
    </source>
</evidence>
<dbReference type="PANTHER" id="PTHR33450:SF12">
    <property type="entry name" value="COTTON FIBER PROTEIN"/>
    <property type="match status" value="1"/>
</dbReference>
<protein>
    <submittedName>
        <fullName evidence="5">Uncharacterized protein LOC109726594</fullName>
    </submittedName>
</protein>
<evidence type="ECO:0000313" key="5">
    <source>
        <dbReference type="RefSeq" id="XP_020111874.1"/>
    </source>
</evidence>
<reference evidence="5" key="2">
    <citation type="submission" date="2025-04" db="UniProtKB">
        <authorList>
            <consortium name="RefSeq"/>
        </authorList>
    </citation>
    <scope>IDENTIFICATION</scope>
    <source>
        <tissue evidence="5">Leaf</tissue>
    </source>
</reference>
<organism evidence="2 3">
    <name type="scientific">Ananas comosus</name>
    <name type="common">Pineapple</name>
    <name type="synonym">Ananas ananas</name>
    <dbReference type="NCBI Taxonomy" id="4615"/>
    <lineage>
        <taxon>Eukaryota</taxon>
        <taxon>Viridiplantae</taxon>
        <taxon>Streptophyta</taxon>
        <taxon>Embryophyta</taxon>
        <taxon>Tracheophyta</taxon>
        <taxon>Spermatophyta</taxon>
        <taxon>Magnoliopsida</taxon>
        <taxon>Liliopsida</taxon>
        <taxon>Poales</taxon>
        <taxon>Bromeliaceae</taxon>
        <taxon>Bromelioideae</taxon>
        <taxon>Ananas</taxon>
    </lineage>
</organism>
<gene>
    <name evidence="5" type="primary">LOC109726594</name>
    <name evidence="2" type="ORF">ACMD2_17696</name>
</gene>
<sequence length="197" mass="22466">MRNKASLFLKHIFSAIVAAVKEKSMAVKSKTSAIKTRLLIFGLLRNKKVLMSAINHKIHAIMGHEKNKDQVADDDRNKAIVIYNEGELESSQSPSLVRAELVECAAVEDGYPDLTHSLFSVNDEDEDEDNDEEAMANTTGSVIDLVRHAKEETGSEFKLEDEIDHVADVFIRRFHRQMKMQKLESFKRYKEMLERSV</sequence>
<dbReference type="InterPro" id="IPR008480">
    <property type="entry name" value="DUF761_pln"/>
</dbReference>
<dbReference type="EMBL" id="LSRQ01007376">
    <property type="protein sequence ID" value="OAY64988.1"/>
    <property type="molecule type" value="Genomic_DNA"/>
</dbReference>
<dbReference type="OrthoDB" id="684076at2759"/>
<dbReference type="AlphaFoldDB" id="A0A199UJT7"/>
<keyword evidence="4" id="KW-1185">Reference proteome</keyword>
<dbReference type="Pfam" id="PF05553">
    <property type="entry name" value="DUF761"/>
    <property type="match status" value="1"/>
</dbReference>
<dbReference type="Gramene" id="Aco016072.1.mrna1">
    <property type="protein sequence ID" value="Aco016072.1.mrna1.cds1"/>
    <property type="gene ID" value="Aco016072.1.path1"/>
</dbReference>
<feature type="signal peptide" evidence="1">
    <location>
        <begin position="1"/>
        <end position="19"/>
    </location>
</feature>
<dbReference type="Proteomes" id="UP000515123">
    <property type="component" value="Linkage group 21"/>
</dbReference>
<evidence type="ECO:0000313" key="2">
    <source>
        <dbReference type="EMBL" id="OAY64988.1"/>
    </source>
</evidence>
<dbReference type="Proteomes" id="UP000092600">
    <property type="component" value="Unassembled WGS sequence"/>
</dbReference>
<name>A0A199UJT7_ANACO</name>
<keyword evidence="1" id="KW-0732">Signal</keyword>
<dbReference type="GeneID" id="109726594"/>
<dbReference type="STRING" id="4615.A0A199UJT7"/>